<feature type="region of interest" description="Disordered" evidence="1">
    <location>
        <begin position="20"/>
        <end position="277"/>
    </location>
</feature>
<dbReference type="EMBL" id="CP109134">
    <property type="protein sequence ID" value="WSD04903.1"/>
    <property type="molecule type" value="Genomic_DNA"/>
</dbReference>
<sequence length="277" mass="27094">MTADTAGRGAPGAVGFLARIGARAGGPGDPGLVRPRPATRFEPAAEEPPAGGTGTVGDGIRPAPPAGPAAGGPGDAGPEEPAAVPSRSAPPRAASGTAAGPPPAGTAAVRPRPFAPPRRPAPADPPPAAPAAAPQGDPGGEEPRDGAGPGPAGPPEPGADHEPPPRAEPVEPAPGRIAPGDRSAPPEPYWYPGPADPPEAPGGTSPDDPGGAAQGRAAARHRPQTAGAPRTSVHVTIGRVEVRALPAGAGAPERARPPEPAVSGLEQYLRRRTGRQE</sequence>
<feature type="compositionally biased region" description="Low complexity" evidence="1">
    <location>
        <begin position="201"/>
        <end position="217"/>
    </location>
</feature>
<reference evidence="2 3" key="1">
    <citation type="submission" date="2022-10" db="EMBL/GenBank/DDBJ databases">
        <title>The complete genomes of actinobacterial strains from the NBC collection.</title>
        <authorList>
            <person name="Joergensen T.S."/>
            <person name="Alvarez Arevalo M."/>
            <person name="Sterndorff E.B."/>
            <person name="Faurdal D."/>
            <person name="Vuksanovic O."/>
            <person name="Mourched A.-S."/>
            <person name="Charusanti P."/>
            <person name="Shaw S."/>
            <person name="Blin K."/>
            <person name="Weber T."/>
        </authorList>
    </citation>
    <scope>NUCLEOTIDE SEQUENCE [LARGE SCALE GENOMIC DNA]</scope>
    <source>
        <strain evidence="2 3">NBC 01753</strain>
    </source>
</reference>
<dbReference type="Proteomes" id="UP001335325">
    <property type="component" value="Chromosome"/>
</dbReference>
<feature type="compositionally biased region" description="Low complexity" evidence="1">
    <location>
        <begin position="79"/>
        <end position="112"/>
    </location>
</feature>
<organism evidence="2 3">
    <name type="scientific">Streptomyces hirsutus</name>
    <dbReference type="NCBI Taxonomy" id="35620"/>
    <lineage>
        <taxon>Bacteria</taxon>
        <taxon>Bacillati</taxon>
        <taxon>Actinomycetota</taxon>
        <taxon>Actinomycetes</taxon>
        <taxon>Kitasatosporales</taxon>
        <taxon>Streptomycetaceae</taxon>
        <taxon>Streptomyces</taxon>
    </lineage>
</organism>
<feature type="compositionally biased region" description="Pro residues" evidence="1">
    <location>
        <begin position="113"/>
        <end position="129"/>
    </location>
</feature>
<gene>
    <name evidence="2" type="ORF">OIE73_03460</name>
</gene>
<evidence type="ECO:0000313" key="2">
    <source>
        <dbReference type="EMBL" id="WSD04903.1"/>
    </source>
</evidence>
<name>A0ABZ1GFJ0_9ACTN</name>
<feature type="compositionally biased region" description="Basic and acidic residues" evidence="1">
    <location>
        <begin position="158"/>
        <end position="169"/>
    </location>
</feature>
<feature type="compositionally biased region" description="Pro residues" evidence="1">
    <location>
        <begin position="185"/>
        <end position="200"/>
    </location>
</feature>
<dbReference type="RefSeq" id="WP_326751197.1">
    <property type="nucleotide sequence ID" value="NZ_CP109134.1"/>
</dbReference>
<keyword evidence="3" id="KW-1185">Reference proteome</keyword>
<evidence type="ECO:0000313" key="3">
    <source>
        <dbReference type="Proteomes" id="UP001335325"/>
    </source>
</evidence>
<dbReference type="GeneID" id="91541596"/>
<accession>A0ABZ1GFJ0</accession>
<evidence type="ECO:0000256" key="1">
    <source>
        <dbReference type="SAM" id="MobiDB-lite"/>
    </source>
</evidence>
<proteinExistence type="predicted"/>
<protein>
    <submittedName>
        <fullName evidence="2">Uncharacterized protein</fullName>
    </submittedName>
</protein>